<dbReference type="EMBL" id="WBKB01000001">
    <property type="protein sequence ID" value="KAB1644950.1"/>
    <property type="molecule type" value="Genomic_DNA"/>
</dbReference>
<reference evidence="9 10" key="1">
    <citation type="submission" date="2019-09" db="EMBL/GenBank/DDBJ databases">
        <title>Phylogeny of genus Pseudoclavibacter and closely related genus.</title>
        <authorList>
            <person name="Li Y."/>
        </authorList>
    </citation>
    <scope>NUCLEOTIDE SEQUENCE [LARGE SCALE GENOMIC DNA]</scope>
    <source>
        <strain evidence="9 10">KCTC 13959</strain>
    </source>
</reference>
<evidence type="ECO:0000313" key="9">
    <source>
        <dbReference type="EMBL" id="KAB1644950.1"/>
    </source>
</evidence>
<dbReference type="Gene3D" id="3.40.50.1220">
    <property type="entry name" value="TPP-binding domain"/>
    <property type="match status" value="1"/>
</dbReference>
<keyword evidence="6" id="KW-0474">Menaquinone biosynthesis</keyword>
<evidence type="ECO:0000256" key="6">
    <source>
        <dbReference type="HAMAP-Rule" id="MF_01659"/>
    </source>
</evidence>
<comment type="catalytic activity">
    <reaction evidence="6">
        <text>isochorismate + 2-oxoglutarate + H(+) = 5-enolpyruvoyl-6-hydroxy-2-succinyl-cyclohex-3-ene-1-carboxylate + CO2</text>
        <dbReference type="Rhea" id="RHEA:25593"/>
        <dbReference type="ChEBI" id="CHEBI:15378"/>
        <dbReference type="ChEBI" id="CHEBI:16526"/>
        <dbReference type="ChEBI" id="CHEBI:16810"/>
        <dbReference type="ChEBI" id="CHEBI:29780"/>
        <dbReference type="ChEBI" id="CHEBI:58818"/>
        <dbReference type="EC" id="2.2.1.9"/>
    </reaction>
</comment>
<evidence type="ECO:0000313" key="10">
    <source>
        <dbReference type="Proteomes" id="UP000433493"/>
    </source>
</evidence>
<dbReference type="InterPro" id="IPR012001">
    <property type="entry name" value="Thiamin_PyroP_enz_TPP-bd_dom"/>
</dbReference>
<evidence type="ECO:0000259" key="8">
    <source>
        <dbReference type="Pfam" id="PF02776"/>
    </source>
</evidence>
<evidence type="ECO:0000256" key="7">
    <source>
        <dbReference type="SAM" id="MobiDB-lite"/>
    </source>
</evidence>
<comment type="cofactor">
    <cofactor evidence="6">
        <name>thiamine diphosphate</name>
        <dbReference type="ChEBI" id="CHEBI:58937"/>
    </cofactor>
    <text evidence="6">Binds 1 thiamine pyrophosphate per subunit.</text>
</comment>
<evidence type="ECO:0000256" key="5">
    <source>
        <dbReference type="ARBA" id="ARBA00023211"/>
    </source>
</evidence>
<dbReference type="SUPFAM" id="SSF52518">
    <property type="entry name" value="Thiamin diphosphate-binding fold (THDP-binding)"/>
    <property type="match status" value="2"/>
</dbReference>
<comment type="pathway">
    <text evidence="6">Quinol/quinone metabolism; menaquinone biosynthesis.</text>
</comment>
<keyword evidence="3 6" id="KW-0460">Magnesium</keyword>
<proteinExistence type="inferred from homology"/>
<dbReference type="PANTHER" id="PTHR42916">
    <property type="entry name" value="2-SUCCINYL-5-ENOLPYRUVYL-6-HYDROXY-3-CYCLOHEXENE-1-CARBOXYLATE SYNTHASE"/>
    <property type="match status" value="1"/>
</dbReference>
<comment type="pathway">
    <text evidence="6">Quinol/quinone metabolism; 1,4-dihydroxy-2-naphthoate biosynthesis; 1,4-dihydroxy-2-naphthoate from chorismate: step 2/7.</text>
</comment>
<dbReference type="GO" id="GO:0009234">
    <property type="term" value="P:menaquinone biosynthetic process"/>
    <property type="evidence" value="ECO:0007669"/>
    <property type="project" value="UniProtKB-UniRule"/>
</dbReference>
<dbReference type="Proteomes" id="UP000433493">
    <property type="component" value="Unassembled WGS sequence"/>
</dbReference>
<gene>
    <name evidence="6" type="primary">menD</name>
    <name evidence="9" type="ORF">F8O05_01410</name>
</gene>
<dbReference type="InterPro" id="IPR029061">
    <property type="entry name" value="THDP-binding"/>
</dbReference>
<comment type="function">
    <text evidence="6">Catalyzes the thiamine diphosphate-dependent decarboxylation of 2-oxoglutarate and the subsequent addition of the resulting succinic semialdehyde-thiamine pyrophosphate anion to isochorismate to yield 2-succinyl-5-enolpyruvyl-6-hydroxy-3-cyclohexene-1-carboxylate (SEPHCHC).</text>
</comment>
<dbReference type="UniPathway" id="UPA00079"/>
<comment type="subunit">
    <text evidence="6">Homodimer.</text>
</comment>
<comment type="similarity">
    <text evidence="6">Belongs to the TPP enzyme family. MenD subfamily.</text>
</comment>
<dbReference type="GO" id="GO:0070204">
    <property type="term" value="F:2-succinyl-5-enolpyruvyl-6-hydroxy-3-cyclohexene-1-carboxylic-acid synthase activity"/>
    <property type="evidence" value="ECO:0007669"/>
    <property type="project" value="UniProtKB-UniRule"/>
</dbReference>
<evidence type="ECO:0000256" key="4">
    <source>
        <dbReference type="ARBA" id="ARBA00023052"/>
    </source>
</evidence>
<feature type="region of interest" description="Disordered" evidence="7">
    <location>
        <begin position="207"/>
        <end position="230"/>
    </location>
</feature>
<dbReference type="UniPathway" id="UPA01057">
    <property type="reaction ID" value="UER00164"/>
</dbReference>
<dbReference type="RefSeq" id="WP_158050962.1">
    <property type="nucleotide sequence ID" value="NZ_WBKB01000001.1"/>
</dbReference>
<dbReference type="CDD" id="cd02009">
    <property type="entry name" value="TPP_SHCHC_synthase"/>
    <property type="match status" value="1"/>
</dbReference>
<dbReference type="HAMAP" id="MF_01659">
    <property type="entry name" value="MenD"/>
    <property type="match status" value="1"/>
</dbReference>
<feature type="domain" description="Thiamine pyrophosphate enzyme N-terminal TPP-binding" evidence="8">
    <location>
        <begin position="25"/>
        <end position="124"/>
    </location>
</feature>
<evidence type="ECO:0000256" key="3">
    <source>
        <dbReference type="ARBA" id="ARBA00022842"/>
    </source>
</evidence>
<comment type="cofactor">
    <cofactor evidence="6">
        <name>Mg(2+)</name>
        <dbReference type="ChEBI" id="CHEBI:18420"/>
    </cofactor>
    <cofactor evidence="6">
        <name>Mn(2+)</name>
        <dbReference type="ChEBI" id="CHEBI:29035"/>
    </cofactor>
</comment>
<organism evidence="9 10">
    <name type="scientific">Gulosibacter chungangensis</name>
    <dbReference type="NCBI Taxonomy" id="979746"/>
    <lineage>
        <taxon>Bacteria</taxon>
        <taxon>Bacillati</taxon>
        <taxon>Actinomycetota</taxon>
        <taxon>Actinomycetes</taxon>
        <taxon>Micrococcales</taxon>
        <taxon>Microbacteriaceae</taxon>
        <taxon>Gulosibacter</taxon>
    </lineage>
</organism>
<dbReference type="OrthoDB" id="9791859at2"/>
<evidence type="ECO:0000256" key="1">
    <source>
        <dbReference type="ARBA" id="ARBA00022679"/>
    </source>
</evidence>
<protein>
    <recommendedName>
        <fullName evidence="6">2-succinyl-5-enolpyruvyl-6-hydroxy-3-cyclohexene-1-carboxylate synthase</fullName>
        <shortName evidence="6">SEPHCHC synthase</shortName>
        <ecNumber evidence="6">2.2.1.9</ecNumber>
    </recommendedName>
    <alternativeName>
        <fullName evidence="6">Menaquinone biosynthesis protein MenD</fullName>
    </alternativeName>
</protein>
<sequence length="685" mass="72480">MNAEALRSPALAAAIELLVAAVGGGVRDIVVCPGSRSQSLALVAAEFERIGAVRLHVRIDERSAGFFALGIARESGRPVPVITTSGTAVANLAPAMLEAHHAGVPLVALTADRPAELMGTGANQTTRQPGLFGQLVPCVTLPAPDGSEASLSLAREAGLALADAQVAWHLNVAYREPLSDAVPDLSERVTVRVTGAALADAEVSGVSEEVAAAWPGDDGDRRFREGPGPAGRGLNAALAAAIANDLAAHASDNSRSSSAAGGASSANVSSTHATVARNLDESLAAYGTWPEASSVNGSSIATQKKRVELVDPAEWPNALVVAGDRAGRIGEQLAHKGGWPLVAEVSSGSRYGRNLLANYRDLLGENSSIAALRDAIELVIVVGHPTLSREVPALLKRPGLRVIVIDQPGVPQYRPIESVEAVDEVKVLAFGSTMLSNADEQYLLRKEAKRWLTDWTNADLALRQERDSDPEAPNVAASRSQDFRERARFGRTELAVSRERVTREILADSMWRLTWPHDRLVLAASRLIRDLDSRVPGKRIHVHSNRGLAGIDGTIATGLGVAEASQHGDDLAAHGGQTRVLVGDVAFLHDVGSLLIRQGGEDAPRIQIVVGNDGGGTIFDSLEVAKTADTASFDRVQYTATNVHIQALAAAYGWAYRRAETRGSLEEALTDRTELRMIIEVPLDR</sequence>
<keyword evidence="10" id="KW-1185">Reference proteome</keyword>
<comment type="caution">
    <text evidence="9">The sequence shown here is derived from an EMBL/GenBank/DDBJ whole genome shotgun (WGS) entry which is preliminary data.</text>
</comment>
<dbReference type="AlphaFoldDB" id="A0A7J5BH45"/>
<dbReference type="EC" id="2.2.1.9" evidence="6"/>
<accession>A0A7J5BH45</accession>
<dbReference type="GO" id="GO:0000287">
    <property type="term" value="F:magnesium ion binding"/>
    <property type="evidence" value="ECO:0007669"/>
    <property type="project" value="UniProtKB-UniRule"/>
</dbReference>
<dbReference type="InterPro" id="IPR004433">
    <property type="entry name" value="MenaQ_synth_MenD"/>
</dbReference>
<dbReference type="CDD" id="cd07037">
    <property type="entry name" value="TPP_PYR_MenD"/>
    <property type="match status" value="1"/>
</dbReference>
<keyword evidence="1 6" id="KW-0808">Transferase</keyword>
<keyword evidence="2 6" id="KW-0479">Metal-binding</keyword>
<dbReference type="PANTHER" id="PTHR42916:SF1">
    <property type="entry name" value="PROTEIN PHYLLO, CHLOROPLASTIC"/>
    <property type="match status" value="1"/>
</dbReference>
<dbReference type="Gene3D" id="3.40.50.970">
    <property type="match status" value="2"/>
</dbReference>
<name>A0A7J5BH45_9MICO</name>
<dbReference type="GO" id="GO:0030145">
    <property type="term" value="F:manganese ion binding"/>
    <property type="evidence" value="ECO:0007669"/>
    <property type="project" value="UniProtKB-UniRule"/>
</dbReference>
<keyword evidence="4 6" id="KW-0786">Thiamine pyrophosphate</keyword>
<dbReference type="GO" id="GO:0030976">
    <property type="term" value="F:thiamine pyrophosphate binding"/>
    <property type="evidence" value="ECO:0007669"/>
    <property type="project" value="UniProtKB-UniRule"/>
</dbReference>
<keyword evidence="5 6" id="KW-0464">Manganese</keyword>
<dbReference type="Pfam" id="PF02776">
    <property type="entry name" value="TPP_enzyme_N"/>
    <property type="match status" value="1"/>
</dbReference>
<evidence type="ECO:0000256" key="2">
    <source>
        <dbReference type="ARBA" id="ARBA00022723"/>
    </source>
</evidence>